<keyword evidence="2 3" id="KW-0378">Hydrolase</keyword>
<accession>A0ABS4ABR1</accession>
<evidence type="ECO:0000313" key="4">
    <source>
        <dbReference type="Proteomes" id="UP000681594"/>
    </source>
</evidence>
<proteinExistence type="inferred from homology"/>
<dbReference type="Gene3D" id="3.40.50.1820">
    <property type="entry name" value="alpha/beta hydrolase"/>
    <property type="match status" value="1"/>
</dbReference>
<dbReference type="RefSeq" id="WP_209378689.1">
    <property type="nucleotide sequence ID" value="NZ_JAGIZB010000005.1"/>
</dbReference>
<dbReference type="EMBL" id="JAGIZB010000005">
    <property type="protein sequence ID" value="MBP0444453.1"/>
    <property type="molecule type" value="Genomic_DNA"/>
</dbReference>
<sequence length="278" mass="28966">MAEGRAVTLPRTCWWDMRAGGDPARAHRILLAWPEGPPPPGGFPALLLTDGNATFATAVDAARARAWRGTAADIAPGLIIGLGHAGEEPFDIPARSRDYTPSLPGAPEGMGGADAFLDFIETELLPAIGRHAPLDRTRLALFGHSFGGLLALHALFTRPALFSRLVSASPSLWWAGGAVMEAAREFAAAPPAEARGAALLLTVGGAEGRERGPHAALHAERRMAGNARDLAALLRGRGPTLDFVEFPGETHGSVIPAAIARALPFALPHDVPLPGTPA</sequence>
<dbReference type="InterPro" id="IPR029058">
    <property type="entry name" value="AB_hydrolase_fold"/>
</dbReference>
<dbReference type="PANTHER" id="PTHR40841:SF2">
    <property type="entry name" value="SIDEROPHORE-DEGRADING ESTERASE (EUROFUNG)"/>
    <property type="match status" value="1"/>
</dbReference>
<comment type="caution">
    <text evidence="3">The sequence shown here is derived from an EMBL/GenBank/DDBJ whole genome shotgun (WGS) entry which is preliminary data.</text>
</comment>
<dbReference type="InterPro" id="IPR052558">
    <property type="entry name" value="Siderophore_Hydrolase_D"/>
</dbReference>
<gene>
    <name evidence="3" type="ORF">J8J14_06635</name>
</gene>
<evidence type="ECO:0000313" key="3">
    <source>
        <dbReference type="EMBL" id="MBP0444453.1"/>
    </source>
</evidence>
<dbReference type="Pfam" id="PF00756">
    <property type="entry name" value="Esterase"/>
    <property type="match status" value="1"/>
</dbReference>
<dbReference type="Proteomes" id="UP000681594">
    <property type="component" value="Unassembled WGS sequence"/>
</dbReference>
<reference evidence="3 4" key="1">
    <citation type="submission" date="2021-03" db="EMBL/GenBank/DDBJ databases">
        <authorList>
            <person name="So Y."/>
        </authorList>
    </citation>
    <scope>NUCLEOTIDE SEQUENCE [LARGE SCALE GENOMIC DNA]</scope>
    <source>
        <strain evidence="3 4">SSH11</strain>
    </source>
</reference>
<evidence type="ECO:0000256" key="2">
    <source>
        <dbReference type="ARBA" id="ARBA00022801"/>
    </source>
</evidence>
<dbReference type="SUPFAM" id="SSF53474">
    <property type="entry name" value="alpha/beta-Hydrolases"/>
    <property type="match status" value="1"/>
</dbReference>
<keyword evidence="4" id="KW-1185">Reference proteome</keyword>
<organism evidence="3 4">
    <name type="scientific">Pararoseomonas baculiformis</name>
    <dbReference type="NCBI Taxonomy" id="2820812"/>
    <lineage>
        <taxon>Bacteria</taxon>
        <taxon>Pseudomonadati</taxon>
        <taxon>Pseudomonadota</taxon>
        <taxon>Alphaproteobacteria</taxon>
        <taxon>Acetobacterales</taxon>
        <taxon>Acetobacteraceae</taxon>
        <taxon>Pararoseomonas</taxon>
    </lineage>
</organism>
<evidence type="ECO:0000256" key="1">
    <source>
        <dbReference type="ARBA" id="ARBA00005622"/>
    </source>
</evidence>
<dbReference type="PANTHER" id="PTHR40841">
    <property type="entry name" value="SIDEROPHORE TRIACETYLFUSARININE C ESTERASE"/>
    <property type="match status" value="1"/>
</dbReference>
<name>A0ABS4ABR1_9PROT</name>
<dbReference type="InterPro" id="IPR000801">
    <property type="entry name" value="Esterase-like"/>
</dbReference>
<protein>
    <submittedName>
        <fullName evidence="3">Alpha/beta hydrolase</fullName>
    </submittedName>
</protein>
<comment type="similarity">
    <text evidence="1">Belongs to the esterase D family.</text>
</comment>
<dbReference type="GO" id="GO:0016787">
    <property type="term" value="F:hydrolase activity"/>
    <property type="evidence" value="ECO:0007669"/>
    <property type="project" value="UniProtKB-KW"/>
</dbReference>